<dbReference type="KEGG" id="pef:A7E78_07190"/>
<keyword evidence="3 8" id="KW-0808">Transferase</keyword>
<dbReference type="CDD" id="cd02022">
    <property type="entry name" value="DPCK"/>
    <property type="match status" value="1"/>
</dbReference>
<keyword evidence="6 8" id="KW-0067">ATP-binding</keyword>
<dbReference type="UniPathway" id="UPA00241">
    <property type="reaction ID" value="UER00356"/>
</dbReference>
<dbReference type="NCBIfam" id="TIGR00152">
    <property type="entry name" value="dephospho-CoA kinase"/>
    <property type="match status" value="1"/>
</dbReference>
<comment type="function">
    <text evidence="8">Catalyzes the phosphorylation of the 3'-hydroxyl group of dephosphocoenzyme A to form coenzyme A.</text>
</comment>
<evidence type="ECO:0000256" key="6">
    <source>
        <dbReference type="ARBA" id="ARBA00022840"/>
    </source>
</evidence>
<evidence type="ECO:0000256" key="4">
    <source>
        <dbReference type="ARBA" id="ARBA00022741"/>
    </source>
</evidence>
<keyword evidence="2 8" id="KW-0963">Cytoplasm</keyword>
<evidence type="ECO:0000256" key="7">
    <source>
        <dbReference type="ARBA" id="ARBA00022993"/>
    </source>
</evidence>
<dbReference type="InterPro" id="IPR027417">
    <property type="entry name" value="P-loop_NTPase"/>
</dbReference>
<dbReference type="PANTHER" id="PTHR10695">
    <property type="entry name" value="DEPHOSPHO-COA KINASE-RELATED"/>
    <property type="match status" value="1"/>
</dbReference>
<dbReference type="STRING" id="1842532.A7E78_07190"/>
<comment type="catalytic activity">
    <reaction evidence="8">
        <text>3'-dephospho-CoA + ATP = ADP + CoA + H(+)</text>
        <dbReference type="Rhea" id="RHEA:18245"/>
        <dbReference type="ChEBI" id="CHEBI:15378"/>
        <dbReference type="ChEBI" id="CHEBI:30616"/>
        <dbReference type="ChEBI" id="CHEBI:57287"/>
        <dbReference type="ChEBI" id="CHEBI:57328"/>
        <dbReference type="ChEBI" id="CHEBI:456216"/>
        <dbReference type="EC" id="2.7.1.24"/>
    </reaction>
</comment>
<evidence type="ECO:0000256" key="1">
    <source>
        <dbReference type="ARBA" id="ARBA00009018"/>
    </source>
</evidence>
<gene>
    <name evidence="8" type="primary">coaE</name>
    <name evidence="11" type="ORF">A7E78_07190</name>
</gene>
<evidence type="ECO:0000256" key="10">
    <source>
        <dbReference type="SAM" id="MobiDB-lite"/>
    </source>
</evidence>
<dbReference type="GO" id="GO:0004140">
    <property type="term" value="F:dephospho-CoA kinase activity"/>
    <property type="evidence" value="ECO:0007669"/>
    <property type="project" value="UniProtKB-UniRule"/>
</dbReference>
<dbReference type="GO" id="GO:0015937">
    <property type="term" value="P:coenzyme A biosynthetic process"/>
    <property type="evidence" value="ECO:0007669"/>
    <property type="project" value="UniProtKB-UniRule"/>
</dbReference>
<reference evidence="11 12" key="1">
    <citation type="journal article" date="2017" name="Genome Announc.">
        <title>Complete Genome Sequences of Two Acetylene-Fermenting Pelobacter acetylenicus Strains.</title>
        <authorList>
            <person name="Sutton J.M."/>
            <person name="Baesman S.M."/>
            <person name="Fierst J.L."/>
            <person name="Poret-Peterson A.T."/>
            <person name="Oremland R.S."/>
            <person name="Dunlap D.S."/>
            <person name="Akob D.M."/>
        </authorList>
    </citation>
    <scope>NUCLEOTIDE SEQUENCE [LARGE SCALE GENOMIC DNA]</scope>
    <source>
        <strain evidence="11 12">SFB93</strain>
    </source>
</reference>
<keyword evidence="7 8" id="KW-0173">Coenzyme A biosynthesis</keyword>
<sequence>MVLGITGGIASGKTTVAQTFQALGAVVVSADLLAREVVRPGAKALRQIAAYFGRQVLREDGTLNRQLLGDMVFNDHQARLALNNITHPAIAELASKRLREAEQEGAPLVVYDAPLLFEAGADRQVDKVLVVKVDAEVQLARLMARDGIDRQKALARIDSQMPQMEKLARADFIVDNSGSPQETEEQVRSLMEYLSPPSREPKDSGSAE</sequence>
<proteinExistence type="inferred from homology"/>
<feature type="region of interest" description="Disordered" evidence="10">
    <location>
        <begin position="175"/>
        <end position="208"/>
    </location>
</feature>
<evidence type="ECO:0000313" key="11">
    <source>
        <dbReference type="EMBL" id="APG27642.1"/>
    </source>
</evidence>
<keyword evidence="4 8" id="KW-0547">Nucleotide-binding</keyword>
<dbReference type="EC" id="2.7.1.24" evidence="8 9"/>
<name>A0A1L3GNZ8_9BACT</name>
<keyword evidence="12" id="KW-1185">Reference proteome</keyword>
<dbReference type="GO" id="GO:0005524">
    <property type="term" value="F:ATP binding"/>
    <property type="evidence" value="ECO:0007669"/>
    <property type="project" value="UniProtKB-UniRule"/>
</dbReference>
<organism evidence="11 12">
    <name type="scientific">Syntrophotalea acetylenivorans</name>
    <dbReference type="NCBI Taxonomy" id="1842532"/>
    <lineage>
        <taxon>Bacteria</taxon>
        <taxon>Pseudomonadati</taxon>
        <taxon>Thermodesulfobacteriota</taxon>
        <taxon>Desulfuromonadia</taxon>
        <taxon>Desulfuromonadales</taxon>
        <taxon>Syntrophotaleaceae</taxon>
        <taxon>Syntrophotalea</taxon>
    </lineage>
</organism>
<dbReference type="OrthoDB" id="9812943at2"/>
<dbReference type="Gene3D" id="3.40.50.300">
    <property type="entry name" value="P-loop containing nucleotide triphosphate hydrolases"/>
    <property type="match status" value="1"/>
</dbReference>
<comment type="subcellular location">
    <subcellularLocation>
        <location evidence="8">Cytoplasm</location>
    </subcellularLocation>
</comment>
<evidence type="ECO:0000256" key="3">
    <source>
        <dbReference type="ARBA" id="ARBA00022679"/>
    </source>
</evidence>
<keyword evidence="5 8" id="KW-0418">Kinase</keyword>
<dbReference type="FunFam" id="3.40.50.300:FF:000991">
    <property type="entry name" value="Dephospho-CoA kinase"/>
    <property type="match status" value="1"/>
</dbReference>
<feature type="compositionally biased region" description="Basic and acidic residues" evidence="10">
    <location>
        <begin position="199"/>
        <end position="208"/>
    </location>
</feature>
<feature type="binding site" evidence="8">
    <location>
        <begin position="10"/>
        <end position="15"/>
    </location>
    <ligand>
        <name>ATP</name>
        <dbReference type="ChEBI" id="CHEBI:30616"/>
    </ligand>
</feature>
<evidence type="ECO:0000256" key="8">
    <source>
        <dbReference type="HAMAP-Rule" id="MF_00376"/>
    </source>
</evidence>
<dbReference type="SUPFAM" id="SSF52540">
    <property type="entry name" value="P-loop containing nucleoside triphosphate hydrolases"/>
    <property type="match status" value="1"/>
</dbReference>
<dbReference type="Proteomes" id="UP000182517">
    <property type="component" value="Chromosome"/>
</dbReference>
<dbReference type="EMBL" id="CP015519">
    <property type="protein sequence ID" value="APG27642.1"/>
    <property type="molecule type" value="Genomic_DNA"/>
</dbReference>
<dbReference type="GO" id="GO:0005737">
    <property type="term" value="C:cytoplasm"/>
    <property type="evidence" value="ECO:0007669"/>
    <property type="project" value="UniProtKB-SubCell"/>
</dbReference>
<dbReference type="AlphaFoldDB" id="A0A1L3GNZ8"/>
<dbReference type="InterPro" id="IPR001977">
    <property type="entry name" value="Depp_CoAkinase"/>
</dbReference>
<dbReference type="Pfam" id="PF01121">
    <property type="entry name" value="CoaE"/>
    <property type="match status" value="1"/>
</dbReference>
<dbReference type="RefSeq" id="WP_072283607.1">
    <property type="nucleotide sequence ID" value="NZ_CP015519.1"/>
</dbReference>
<dbReference type="PANTHER" id="PTHR10695:SF46">
    <property type="entry name" value="BIFUNCTIONAL COENZYME A SYNTHASE-RELATED"/>
    <property type="match status" value="1"/>
</dbReference>
<evidence type="ECO:0000256" key="9">
    <source>
        <dbReference type="NCBIfam" id="TIGR00152"/>
    </source>
</evidence>
<evidence type="ECO:0000313" key="12">
    <source>
        <dbReference type="Proteomes" id="UP000182517"/>
    </source>
</evidence>
<comment type="pathway">
    <text evidence="8">Cofactor biosynthesis; coenzyme A biosynthesis; CoA from (R)-pantothenate: step 5/5.</text>
</comment>
<protein>
    <recommendedName>
        <fullName evidence="8 9">Dephospho-CoA kinase</fullName>
        <ecNumber evidence="8 9">2.7.1.24</ecNumber>
    </recommendedName>
    <alternativeName>
        <fullName evidence="8">Dephosphocoenzyme A kinase</fullName>
    </alternativeName>
</protein>
<comment type="similarity">
    <text evidence="1 8">Belongs to the CoaE family.</text>
</comment>
<dbReference type="HAMAP" id="MF_00376">
    <property type="entry name" value="Dephospho_CoA_kinase"/>
    <property type="match status" value="1"/>
</dbReference>
<evidence type="ECO:0000256" key="5">
    <source>
        <dbReference type="ARBA" id="ARBA00022777"/>
    </source>
</evidence>
<dbReference type="PROSITE" id="PS51219">
    <property type="entry name" value="DPCK"/>
    <property type="match status" value="1"/>
</dbReference>
<accession>A0A1L3GNZ8</accession>
<evidence type="ECO:0000256" key="2">
    <source>
        <dbReference type="ARBA" id="ARBA00022490"/>
    </source>
</evidence>